<proteinExistence type="predicted"/>
<dbReference type="EMBL" id="CP036298">
    <property type="protein sequence ID" value="QDV22506.1"/>
    <property type="molecule type" value="Genomic_DNA"/>
</dbReference>
<keyword evidence="2" id="KW-1185">Reference proteome</keyword>
<dbReference type="Proteomes" id="UP000318017">
    <property type="component" value="Chromosome"/>
</dbReference>
<organism evidence="1 2">
    <name type="scientific">Aureliella helgolandensis</name>
    <dbReference type="NCBI Taxonomy" id="2527968"/>
    <lineage>
        <taxon>Bacteria</taxon>
        <taxon>Pseudomonadati</taxon>
        <taxon>Planctomycetota</taxon>
        <taxon>Planctomycetia</taxon>
        <taxon>Pirellulales</taxon>
        <taxon>Pirellulaceae</taxon>
        <taxon>Aureliella</taxon>
    </lineage>
</organism>
<sequence>MSPFGEGSQHTRFNPIRLRYPKVCHVNLAWRGAESECQHDVEKRSPLTPQLGQGRGLRLVEQMWFAPNNLNTILVGSERLSETNSERGFHSDQLTALSQS</sequence>
<accession>A0A518G1N2</accession>
<evidence type="ECO:0000313" key="2">
    <source>
        <dbReference type="Proteomes" id="UP000318017"/>
    </source>
</evidence>
<protein>
    <submittedName>
        <fullName evidence="1">Uncharacterized protein</fullName>
    </submittedName>
</protein>
<dbReference type="KEGG" id="ahel:Q31a_07920"/>
<evidence type="ECO:0000313" key="1">
    <source>
        <dbReference type="EMBL" id="QDV22506.1"/>
    </source>
</evidence>
<name>A0A518G1N2_9BACT</name>
<reference evidence="1 2" key="1">
    <citation type="submission" date="2019-02" db="EMBL/GenBank/DDBJ databases">
        <title>Deep-cultivation of Planctomycetes and their phenomic and genomic characterization uncovers novel biology.</title>
        <authorList>
            <person name="Wiegand S."/>
            <person name="Jogler M."/>
            <person name="Boedeker C."/>
            <person name="Pinto D."/>
            <person name="Vollmers J."/>
            <person name="Rivas-Marin E."/>
            <person name="Kohn T."/>
            <person name="Peeters S.H."/>
            <person name="Heuer A."/>
            <person name="Rast P."/>
            <person name="Oberbeckmann S."/>
            <person name="Bunk B."/>
            <person name="Jeske O."/>
            <person name="Meyerdierks A."/>
            <person name="Storesund J.E."/>
            <person name="Kallscheuer N."/>
            <person name="Luecker S."/>
            <person name="Lage O.M."/>
            <person name="Pohl T."/>
            <person name="Merkel B.J."/>
            <person name="Hornburger P."/>
            <person name="Mueller R.-W."/>
            <person name="Bruemmer F."/>
            <person name="Labrenz M."/>
            <person name="Spormann A.M."/>
            <person name="Op den Camp H."/>
            <person name="Overmann J."/>
            <person name="Amann R."/>
            <person name="Jetten M.S.M."/>
            <person name="Mascher T."/>
            <person name="Medema M.H."/>
            <person name="Devos D.P."/>
            <person name="Kaster A.-K."/>
            <person name="Ovreas L."/>
            <person name="Rohde M."/>
            <person name="Galperin M.Y."/>
            <person name="Jogler C."/>
        </authorList>
    </citation>
    <scope>NUCLEOTIDE SEQUENCE [LARGE SCALE GENOMIC DNA]</scope>
    <source>
        <strain evidence="1 2">Q31a</strain>
    </source>
</reference>
<gene>
    <name evidence="1" type="ORF">Q31a_07920</name>
</gene>
<dbReference type="AlphaFoldDB" id="A0A518G1N2"/>